<dbReference type="EMBL" id="FNCF01000009">
    <property type="protein sequence ID" value="SDH12930.1"/>
    <property type="molecule type" value="Genomic_DNA"/>
</dbReference>
<reference evidence="3" key="1">
    <citation type="submission" date="2016-10" db="EMBL/GenBank/DDBJ databases">
        <authorList>
            <person name="Varghese N."/>
            <person name="Submissions S."/>
        </authorList>
    </citation>
    <scope>NUCLEOTIDE SEQUENCE [LARGE SCALE GENOMIC DNA]</scope>
    <source>
        <strain evidence="3">DSM 44526</strain>
    </source>
</reference>
<organism evidence="2 3">
    <name type="scientific">Klenkia brasiliensis</name>
    <dbReference type="NCBI Taxonomy" id="333142"/>
    <lineage>
        <taxon>Bacteria</taxon>
        <taxon>Bacillati</taxon>
        <taxon>Actinomycetota</taxon>
        <taxon>Actinomycetes</taxon>
        <taxon>Geodermatophilales</taxon>
        <taxon>Geodermatophilaceae</taxon>
        <taxon>Klenkia</taxon>
    </lineage>
</organism>
<keyword evidence="3" id="KW-1185">Reference proteome</keyword>
<proteinExistence type="predicted"/>
<dbReference type="Proteomes" id="UP000198863">
    <property type="component" value="Unassembled WGS sequence"/>
</dbReference>
<keyword evidence="1" id="KW-0472">Membrane</keyword>
<dbReference type="AlphaFoldDB" id="A0A1G7ZXK4"/>
<keyword evidence="1" id="KW-1133">Transmembrane helix</keyword>
<feature type="transmembrane region" description="Helical" evidence="1">
    <location>
        <begin position="43"/>
        <end position="69"/>
    </location>
</feature>
<feature type="transmembrane region" description="Helical" evidence="1">
    <location>
        <begin position="89"/>
        <end position="107"/>
    </location>
</feature>
<evidence type="ECO:0000313" key="2">
    <source>
        <dbReference type="EMBL" id="SDH12930.1"/>
    </source>
</evidence>
<accession>A0A1G7ZXK4</accession>
<protein>
    <submittedName>
        <fullName evidence="2">Uncharacterized protein</fullName>
    </submittedName>
</protein>
<name>A0A1G7ZXK4_9ACTN</name>
<evidence type="ECO:0000313" key="3">
    <source>
        <dbReference type="Proteomes" id="UP000198863"/>
    </source>
</evidence>
<gene>
    <name evidence="2" type="ORF">SAMN05660324_4393</name>
</gene>
<evidence type="ECO:0000256" key="1">
    <source>
        <dbReference type="SAM" id="Phobius"/>
    </source>
</evidence>
<sequence length="159" mass="16964">MIGVVAPDGALWWTVAQLVVAAVLAVVFHRLRDRRLLSEHAHLVFPRALAVGYVACTTATWAANVWALVLLGRGSVQVGEVSPAGGVEVVIIGVLAMTCFCVAFVVWHRLREVDAELHGPVADLGRFLRVGMGTAVPAALRSLRPPRRGRDQVAGSRSG</sequence>
<feature type="transmembrane region" description="Helical" evidence="1">
    <location>
        <begin position="12"/>
        <end position="31"/>
    </location>
</feature>
<keyword evidence="1" id="KW-0812">Transmembrane</keyword>